<reference evidence="2" key="1">
    <citation type="submission" date="2021-06" db="EMBL/GenBank/DDBJ databases">
        <authorList>
            <person name="Kallberg Y."/>
            <person name="Tangrot J."/>
            <person name="Rosling A."/>
        </authorList>
    </citation>
    <scope>NUCLEOTIDE SEQUENCE</scope>
    <source>
        <strain evidence="2">FL966</strain>
    </source>
</reference>
<sequence length="635" mass="71518">MNNLFNIQIIIFLVLLLTISGTFTVAIPLRKRDQPDGCANIHQSFTTSMSSNTTLNIKYEDVKSCYMSFPFDLQRATESKEPAEQGFDFRSVDINVELDNLLKKNYATDFEFFTDVTQIFIDLKDGHTDFGTACYNAFFFIQDIWLYSTVDCHGSQVIKILQDDIDSSNNRCEVTQIDGSPALEVITSYAKKHIRNSRDLGVRFNMALASVNFANGIFGLNQNVISSSQFTRRLTLPDSDSITYELKCNNSETKTLKRPWRIVNNAYNTLGFTDSKSFFDSICLVNNSLKSTSYNQQPTTYNTENLATVINLSTQNVNVDIPGELINNFDNFTLFYKFNETGVIVIPNFLPPAYVLDENKYQENLIVAFNQFAQSGIKKVVLDFSSNGGGFVPLGEFINEIFLRQQNFTFPRDIKINDVMTFLIEEADKQVLGSNAISYSPSLEQSIVTGKPFTNSAEMIGNNQFKRGGVTTKYSNLFVDILNDSALSNWTSPWTNKDIIVLTNGACSSTCAQTVQYLAEQAKIATVSVGGFYNSSMSYSSFPGGNVVTVNNFYAQINNVTKNSTTDPKPNIPKNFAEDIAMFSFKFTYSETYSLEFPDQISEFMYRPATHRLFYNDDSIINPSILWLQAAKFIS</sequence>
<feature type="signal peptide" evidence="1">
    <location>
        <begin position="1"/>
        <end position="24"/>
    </location>
</feature>
<dbReference type="InterPro" id="IPR052766">
    <property type="entry name" value="S41A_metabolite_peptidase"/>
</dbReference>
<evidence type="ECO:0000313" key="3">
    <source>
        <dbReference type="Proteomes" id="UP000789759"/>
    </source>
</evidence>
<evidence type="ECO:0000313" key="2">
    <source>
        <dbReference type="EMBL" id="CAG8575284.1"/>
    </source>
</evidence>
<dbReference type="EMBL" id="CAJVQA010003467">
    <property type="protein sequence ID" value="CAG8575284.1"/>
    <property type="molecule type" value="Genomic_DNA"/>
</dbReference>
<proteinExistence type="predicted"/>
<comment type="caution">
    <text evidence="2">The sequence shown here is derived from an EMBL/GenBank/DDBJ whole genome shotgun (WGS) entry which is preliminary data.</text>
</comment>
<dbReference type="PANTHER" id="PTHR37049">
    <property type="entry name" value="PEPTIDASE S41 FAMILY PROTEIN"/>
    <property type="match status" value="1"/>
</dbReference>
<name>A0A9N9BSX5_9GLOM</name>
<accession>A0A9N9BSX5</accession>
<dbReference type="SUPFAM" id="SSF52096">
    <property type="entry name" value="ClpP/crotonase"/>
    <property type="match status" value="1"/>
</dbReference>
<keyword evidence="1" id="KW-0732">Signal</keyword>
<dbReference type="Gene3D" id="3.90.226.10">
    <property type="entry name" value="2-enoyl-CoA Hydratase, Chain A, domain 1"/>
    <property type="match status" value="1"/>
</dbReference>
<dbReference type="Proteomes" id="UP000789759">
    <property type="component" value="Unassembled WGS sequence"/>
</dbReference>
<feature type="chain" id="PRO_5040438275" evidence="1">
    <location>
        <begin position="25"/>
        <end position="635"/>
    </location>
</feature>
<evidence type="ECO:0000256" key="1">
    <source>
        <dbReference type="SAM" id="SignalP"/>
    </source>
</evidence>
<gene>
    <name evidence="2" type="ORF">CPELLU_LOCUS5837</name>
</gene>
<protein>
    <submittedName>
        <fullName evidence="2">21495_t:CDS:1</fullName>
    </submittedName>
</protein>
<dbReference type="PANTHER" id="PTHR37049:SF4">
    <property type="entry name" value="RHODANESE DOMAIN-CONTAINING PROTEIN"/>
    <property type="match status" value="1"/>
</dbReference>
<keyword evidence="3" id="KW-1185">Reference proteome</keyword>
<dbReference type="OrthoDB" id="27214at2759"/>
<dbReference type="AlphaFoldDB" id="A0A9N9BSX5"/>
<dbReference type="InterPro" id="IPR029045">
    <property type="entry name" value="ClpP/crotonase-like_dom_sf"/>
</dbReference>
<organism evidence="2 3">
    <name type="scientific">Cetraspora pellucida</name>
    <dbReference type="NCBI Taxonomy" id="1433469"/>
    <lineage>
        <taxon>Eukaryota</taxon>
        <taxon>Fungi</taxon>
        <taxon>Fungi incertae sedis</taxon>
        <taxon>Mucoromycota</taxon>
        <taxon>Glomeromycotina</taxon>
        <taxon>Glomeromycetes</taxon>
        <taxon>Diversisporales</taxon>
        <taxon>Gigasporaceae</taxon>
        <taxon>Cetraspora</taxon>
    </lineage>
</organism>